<dbReference type="AlphaFoldDB" id="A0A9P1MBR8"/>
<comment type="caution">
    <text evidence="1">The sequence shown here is derived from an EMBL/GenBank/DDBJ whole genome shotgun (WGS) entry which is preliminary data.</text>
</comment>
<dbReference type="PANTHER" id="PTHR28229:SF1">
    <property type="entry name" value="TRANSLOCATION PROTEIN SEC66"/>
    <property type="match status" value="1"/>
</dbReference>
<reference evidence="1" key="1">
    <citation type="submission" date="2022-11" db="EMBL/GenBank/DDBJ databases">
        <authorList>
            <person name="Scott C."/>
            <person name="Bruce N."/>
        </authorList>
    </citation>
    <scope>NUCLEOTIDE SEQUENCE</scope>
</reference>
<organism evidence="1 2">
    <name type="scientific">Parascedosporium putredinis</name>
    <dbReference type="NCBI Taxonomy" id="1442378"/>
    <lineage>
        <taxon>Eukaryota</taxon>
        <taxon>Fungi</taxon>
        <taxon>Dikarya</taxon>
        <taxon>Ascomycota</taxon>
        <taxon>Pezizomycotina</taxon>
        <taxon>Sordariomycetes</taxon>
        <taxon>Hypocreomycetidae</taxon>
        <taxon>Microascales</taxon>
        <taxon>Microascaceae</taxon>
        <taxon>Parascedosporium</taxon>
    </lineage>
</organism>
<accession>A0A9P1MBR8</accession>
<evidence type="ECO:0000313" key="1">
    <source>
        <dbReference type="EMBL" id="CAI4215846.1"/>
    </source>
</evidence>
<sequence>MWDQLFHADWVGMALALAYLLSVYVHHPIHSPLGQEPDCEFYPAKIASQAPWFGPHLQRDVYLSLQHMRSEGGTVPETVLRAALLRRATENINRVDKLRSAKTACGTLLQRGSVGEELFIRLQQTEKEMEEEIRDTVMEANALVPQWGNFIFQSAREIAANTLFRTKIGEIQARAETEKAWWAKHQISEESQAQKTKTRPLYFNPREKMRIDR</sequence>
<dbReference type="GO" id="GO:0031204">
    <property type="term" value="P:post-translational protein targeting to membrane, translocation"/>
    <property type="evidence" value="ECO:0007669"/>
    <property type="project" value="InterPro"/>
</dbReference>
<dbReference type="Pfam" id="PF09802">
    <property type="entry name" value="Sec66"/>
    <property type="match status" value="1"/>
</dbReference>
<dbReference type="EMBL" id="CALLCH030000013">
    <property type="protein sequence ID" value="CAI4215846.1"/>
    <property type="molecule type" value="Genomic_DNA"/>
</dbReference>
<proteinExistence type="predicted"/>
<gene>
    <name evidence="1" type="ORF">PPNO1_LOCUS5520</name>
</gene>
<dbReference type="Proteomes" id="UP000838763">
    <property type="component" value="Unassembled WGS sequence"/>
</dbReference>
<dbReference type="GO" id="GO:0031207">
    <property type="term" value="C:Sec62/Sec63 complex"/>
    <property type="evidence" value="ECO:0007669"/>
    <property type="project" value="InterPro"/>
</dbReference>
<dbReference type="PANTHER" id="PTHR28229">
    <property type="entry name" value="TRANSLOCATION PROTEIN SEC66"/>
    <property type="match status" value="1"/>
</dbReference>
<dbReference type="OrthoDB" id="73168at2759"/>
<evidence type="ECO:0008006" key="3">
    <source>
        <dbReference type="Google" id="ProtNLM"/>
    </source>
</evidence>
<evidence type="ECO:0000313" key="2">
    <source>
        <dbReference type="Proteomes" id="UP000838763"/>
    </source>
</evidence>
<dbReference type="InterPro" id="IPR018624">
    <property type="entry name" value="Sec66"/>
</dbReference>
<name>A0A9P1MBR8_9PEZI</name>
<keyword evidence="2" id="KW-1185">Reference proteome</keyword>
<protein>
    <recommendedName>
        <fullName evidence="3">Translocation protein sec66</fullName>
    </recommendedName>
</protein>